<dbReference type="InterPro" id="IPR017452">
    <property type="entry name" value="GPCR_Rhodpsn_7TM"/>
</dbReference>
<dbReference type="InterPro" id="IPR003439">
    <property type="entry name" value="ABC_transporter-like_ATP-bd"/>
</dbReference>
<dbReference type="PROSITE" id="PS50262">
    <property type="entry name" value="G_PROTEIN_RECEP_F1_2"/>
    <property type="match status" value="1"/>
</dbReference>
<evidence type="ECO:0000256" key="8">
    <source>
        <dbReference type="ARBA" id="ARBA00023136"/>
    </source>
</evidence>
<organism evidence="13 14">
    <name type="scientific">Adineta ricciae</name>
    <name type="common">Rotifer</name>
    <dbReference type="NCBI Taxonomy" id="249248"/>
    <lineage>
        <taxon>Eukaryota</taxon>
        <taxon>Metazoa</taxon>
        <taxon>Spiralia</taxon>
        <taxon>Gnathifera</taxon>
        <taxon>Rotifera</taxon>
        <taxon>Eurotatoria</taxon>
        <taxon>Bdelloidea</taxon>
        <taxon>Adinetida</taxon>
        <taxon>Adinetidae</taxon>
        <taxon>Adineta</taxon>
    </lineage>
</organism>
<feature type="domain" description="ABC transporter" evidence="11">
    <location>
        <begin position="490"/>
        <end position="728"/>
    </location>
</feature>
<feature type="transmembrane region" description="Helical" evidence="9">
    <location>
        <begin position="830"/>
        <end position="852"/>
    </location>
</feature>
<feature type="transmembrane region" description="Helical" evidence="9">
    <location>
        <begin position="498"/>
        <end position="522"/>
    </location>
</feature>
<comment type="similarity">
    <text evidence="2">Belongs to the ABC transporter superfamily. ABCC family. Conjugate transporter (TC 3.A.1.208) subfamily.</text>
</comment>
<dbReference type="PROSITE" id="PS50893">
    <property type="entry name" value="ABC_TRANSPORTER_2"/>
    <property type="match status" value="1"/>
</dbReference>
<feature type="transmembrane region" description="Helical" evidence="9">
    <location>
        <begin position="203"/>
        <end position="223"/>
    </location>
</feature>
<dbReference type="FunFam" id="1.20.1560.10:FF:000026">
    <property type="entry name" value="Multidrug resistance-associated protein lethal(2)03659"/>
    <property type="match status" value="1"/>
</dbReference>
<dbReference type="Proteomes" id="UP000663852">
    <property type="component" value="Unassembled WGS sequence"/>
</dbReference>
<dbReference type="PROSITE" id="PS00211">
    <property type="entry name" value="ABC_TRANSPORTER_1"/>
    <property type="match status" value="1"/>
</dbReference>
<evidence type="ECO:0000256" key="2">
    <source>
        <dbReference type="ARBA" id="ARBA00009726"/>
    </source>
</evidence>
<feature type="domain" description="G-protein coupled receptors family 1 profile" evidence="10">
    <location>
        <begin position="40"/>
        <end position="157"/>
    </location>
</feature>
<dbReference type="SUPFAM" id="SSF90123">
    <property type="entry name" value="ABC transporter transmembrane region"/>
    <property type="match status" value="1"/>
</dbReference>
<evidence type="ECO:0000256" key="1">
    <source>
        <dbReference type="ARBA" id="ARBA00004141"/>
    </source>
</evidence>
<feature type="domain" description="ABC transmembrane type-1" evidence="12">
    <location>
        <begin position="277"/>
        <end position="551"/>
    </location>
</feature>
<dbReference type="Gene3D" id="3.40.50.300">
    <property type="entry name" value="P-loop containing nucleotide triphosphate hydrolases"/>
    <property type="match status" value="1"/>
</dbReference>
<dbReference type="EMBL" id="CAJNOJ010000683">
    <property type="protein sequence ID" value="CAF1509480.1"/>
    <property type="molecule type" value="Genomic_DNA"/>
</dbReference>
<keyword evidence="8 9" id="KW-0472">Membrane</keyword>
<feature type="transmembrane region" description="Helical" evidence="9">
    <location>
        <begin position="790"/>
        <end position="809"/>
    </location>
</feature>
<accession>A0A815U0Y0</accession>
<evidence type="ECO:0000256" key="7">
    <source>
        <dbReference type="ARBA" id="ARBA00022989"/>
    </source>
</evidence>
<name>A0A815U0Y0_ADIRI</name>
<reference evidence="13" key="1">
    <citation type="submission" date="2021-02" db="EMBL/GenBank/DDBJ databases">
        <authorList>
            <person name="Nowell W R."/>
        </authorList>
    </citation>
    <scope>NUCLEOTIDE SEQUENCE</scope>
</reference>
<keyword evidence="7 9" id="KW-1133">Transmembrane helix</keyword>
<keyword evidence="6" id="KW-0067">ATP-binding</keyword>
<feature type="transmembrane region" description="Helical" evidence="9">
    <location>
        <begin position="61"/>
        <end position="85"/>
    </location>
</feature>
<dbReference type="InterPro" id="IPR036640">
    <property type="entry name" value="ABC1_TM_sf"/>
</dbReference>
<evidence type="ECO:0000313" key="14">
    <source>
        <dbReference type="Proteomes" id="UP000663852"/>
    </source>
</evidence>
<dbReference type="GO" id="GO:0016887">
    <property type="term" value="F:ATP hydrolysis activity"/>
    <property type="evidence" value="ECO:0007669"/>
    <property type="project" value="InterPro"/>
</dbReference>
<dbReference type="Pfam" id="PF00664">
    <property type="entry name" value="ABC_membrane"/>
    <property type="match status" value="1"/>
</dbReference>
<sequence>MSNSTNQSNEVLPDLSRALLILPKMDKYMLLFIYSSGILGSLLNLITLLQKKFRKNPCSLYFLSASLTDFCIMNAVVMTDVLRYLNPPLFTYINFTVIWCKLQQYFIYFLSCLSSTFITLACIDRFCTSSHSSQLRKLSQIKLTRLIIPFVLSIWSLFSIHMLILYDVVPATCENPFEKWYSDATLPMIFDYTKRQKLAESSVLRWIHVLLWSWLNPILTIGYKRQITDDDLFEVSLNDECSQLLAKFEGVWEQHEKQYEYVSTWKTIIQTFWKPILIAGLIYIPYIGVKIAQPLLLRQLVNTISDKTVPSYIGYLYAIGLALSTLLQALLHQQFFFRSSRVGLHARVVLSSIIYKKMLSLPTRAIMKTNTGQIVNLISNDASTFEEFSFLIHHIWGAPLEAIIVFILIWSQIGIATLFGCGVLLLLVPLQTFISRKSGKYRKETVAWADKRVKIINEILVGCQIVKMYRWEEALENVVYDTRKNELKIIRKASQLRAVNMGIFFASLPLIALATFGGNWLMDQPLSAANIFSILSLYNNLRLPLTNVLPLAIGKLIESQIASKRINQFMNLSKQTCTTTLEKENILFCKPFHKEKYEEVIKSCQLISDLRSFRSGDLTIIGEKGVNLSGGQKARISLARALYTDADIYLFDDPLAAVDPSVAKKIFQHCIGNESIVKKKTRLLVTHQIQFLAEFDHCILLDRGNIEKQGLFNDLLSVTQIRQLYEQHQHHSNETNESKERHNSIDSNYDSANQFTTTDETSILKDEISTNGTVNINVWLKLFTSEYGCFVLVLLIFLMLIGQGIYDATNKWLSIWSSEITTEKRKTYYLYIYLGLIIGTMIIGLIRASYFFHSLD</sequence>
<dbReference type="SUPFAM" id="SSF81321">
    <property type="entry name" value="Family A G protein-coupled receptor-like"/>
    <property type="match status" value="1"/>
</dbReference>
<keyword evidence="5" id="KW-0547">Nucleotide-binding</keyword>
<dbReference type="PROSITE" id="PS50929">
    <property type="entry name" value="ABC_TM1F"/>
    <property type="match status" value="1"/>
</dbReference>
<feature type="transmembrane region" description="Helical" evidence="9">
    <location>
        <begin position="312"/>
        <end position="331"/>
    </location>
</feature>
<dbReference type="Gene3D" id="1.20.1070.10">
    <property type="entry name" value="Rhodopsin 7-helix transmembrane proteins"/>
    <property type="match status" value="1"/>
</dbReference>
<dbReference type="AlphaFoldDB" id="A0A815U0Y0"/>
<dbReference type="InterPro" id="IPR050173">
    <property type="entry name" value="ABC_transporter_C-like"/>
</dbReference>
<dbReference type="PANTHER" id="PTHR24223:SF456">
    <property type="entry name" value="MULTIDRUG RESISTANCE-ASSOCIATED PROTEIN LETHAL(2)03659"/>
    <property type="match status" value="1"/>
</dbReference>
<evidence type="ECO:0000256" key="3">
    <source>
        <dbReference type="ARBA" id="ARBA00022448"/>
    </source>
</evidence>
<feature type="transmembrane region" description="Helical" evidence="9">
    <location>
        <begin position="105"/>
        <end position="123"/>
    </location>
</feature>
<comment type="caution">
    <text evidence="13">The sequence shown here is derived from an EMBL/GenBank/DDBJ whole genome shotgun (WGS) entry which is preliminary data.</text>
</comment>
<evidence type="ECO:0000256" key="6">
    <source>
        <dbReference type="ARBA" id="ARBA00022840"/>
    </source>
</evidence>
<dbReference type="PANTHER" id="PTHR24223">
    <property type="entry name" value="ATP-BINDING CASSETTE SUB-FAMILY C"/>
    <property type="match status" value="1"/>
</dbReference>
<feature type="transmembrane region" description="Helical" evidence="9">
    <location>
        <begin position="415"/>
        <end position="434"/>
    </location>
</feature>
<keyword evidence="4 9" id="KW-0812">Transmembrane</keyword>
<dbReference type="InterPro" id="IPR017871">
    <property type="entry name" value="ABC_transporter-like_CS"/>
</dbReference>
<proteinExistence type="inferred from homology"/>
<protein>
    <submittedName>
        <fullName evidence="13">Uncharacterized protein</fullName>
    </submittedName>
</protein>
<evidence type="ECO:0000259" key="12">
    <source>
        <dbReference type="PROSITE" id="PS50929"/>
    </source>
</evidence>
<evidence type="ECO:0000256" key="9">
    <source>
        <dbReference type="SAM" id="Phobius"/>
    </source>
</evidence>
<feature type="transmembrane region" description="Helical" evidence="9">
    <location>
        <begin position="388"/>
        <end position="409"/>
    </location>
</feature>
<dbReference type="GO" id="GO:0005524">
    <property type="term" value="F:ATP binding"/>
    <property type="evidence" value="ECO:0007669"/>
    <property type="project" value="UniProtKB-KW"/>
</dbReference>
<dbReference type="Gene3D" id="1.20.1560.10">
    <property type="entry name" value="ABC transporter type 1, transmembrane domain"/>
    <property type="match status" value="1"/>
</dbReference>
<evidence type="ECO:0000256" key="5">
    <source>
        <dbReference type="ARBA" id="ARBA00022741"/>
    </source>
</evidence>
<dbReference type="GO" id="GO:0140359">
    <property type="term" value="F:ABC-type transporter activity"/>
    <property type="evidence" value="ECO:0007669"/>
    <property type="project" value="InterPro"/>
</dbReference>
<gene>
    <name evidence="13" type="ORF">EDS130_LOCUS43148</name>
</gene>
<feature type="transmembrane region" description="Helical" evidence="9">
    <location>
        <begin position="272"/>
        <end position="292"/>
    </location>
</feature>
<feature type="transmembrane region" description="Helical" evidence="9">
    <location>
        <begin position="28"/>
        <end position="49"/>
    </location>
</feature>
<evidence type="ECO:0000313" key="13">
    <source>
        <dbReference type="EMBL" id="CAF1509480.1"/>
    </source>
</evidence>
<dbReference type="OrthoDB" id="6500128at2759"/>
<feature type="transmembrane region" description="Helical" evidence="9">
    <location>
        <begin position="143"/>
        <end position="166"/>
    </location>
</feature>
<evidence type="ECO:0000259" key="11">
    <source>
        <dbReference type="PROSITE" id="PS50893"/>
    </source>
</evidence>
<dbReference type="GO" id="GO:0016020">
    <property type="term" value="C:membrane"/>
    <property type="evidence" value="ECO:0007669"/>
    <property type="project" value="UniProtKB-SubCell"/>
</dbReference>
<dbReference type="SUPFAM" id="SSF52540">
    <property type="entry name" value="P-loop containing nucleoside triphosphate hydrolases"/>
    <property type="match status" value="1"/>
</dbReference>
<dbReference type="Pfam" id="PF00005">
    <property type="entry name" value="ABC_tran"/>
    <property type="match status" value="1"/>
</dbReference>
<evidence type="ECO:0000256" key="4">
    <source>
        <dbReference type="ARBA" id="ARBA00022692"/>
    </source>
</evidence>
<dbReference type="InterPro" id="IPR011527">
    <property type="entry name" value="ABC1_TM_dom"/>
</dbReference>
<keyword evidence="3" id="KW-0813">Transport</keyword>
<dbReference type="InterPro" id="IPR027417">
    <property type="entry name" value="P-loop_NTPase"/>
</dbReference>
<comment type="subcellular location">
    <subcellularLocation>
        <location evidence="1">Membrane</location>
        <topology evidence="1">Multi-pass membrane protein</topology>
    </subcellularLocation>
</comment>
<evidence type="ECO:0000259" key="10">
    <source>
        <dbReference type="PROSITE" id="PS50262"/>
    </source>
</evidence>